<sequence length="97" mass="11814">MKKKEEEELFTRRSHKKLLAMKETTVKTLRHGSREKEKFFLFMSLRIVEKVLHSEFELNYSRIFSLPHDTKELKPQFPYYFMKEENVMVTLINEDIA</sequence>
<name>A0A1J1HJJ3_9DIPT</name>
<dbReference type="Proteomes" id="UP000183832">
    <property type="component" value="Unassembled WGS sequence"/>
</dbReference>
<dbReference type="AlphaFoldDB" id="A0A1J1HJJ3"/>
<dbReference type="EMBL" id="CVRI01000006">
    <property type="protein sequence ID" value="CRK88075.1"/>
    <property type="molecule type" value="Genomic_DNA"/>
</dbReference>
<reference evidence="1 2" key="1">
    <citation type="submission" date="2015-04" db="EMBL/GenBank/DDBJ databases">
        <authorList>
            <person name="Syromyatnikov M.Y."/>
            <person name="Popov V.N."/>
        </authorList>
    </citation>
    <scope>NUCLEOTIDE SEQUENCE [LARGE SCALE GENOMIC DNA]</scope>
</reference>
<gene>
    <name evidence="1" type="ORF">CLUMA_CG001860</name>
</gene>
<proteinExistence type="predicted"/>
<accession>A0A1J1HJJ3</accession>
<protein>
    <submittedName>
        <fullName evidence="1">CLUMA_CG001860, isoform A</fullName>
    </submittedName>
</protein>
<organism evidence="1 2">
    <name type="scientific">Clunio marinus</name>
    <dbReference type="NCBI Taxonomy" id="568069"/>
    <lineage>
        <taxon>Eukaryota</taxon>
        <taxon>Metazoa</taxon>
        <taxon>Ecdysozoa</taxon>
        <taxon>Arthropoda</taxon>
        <taxon>Hexapoda</taxon>
        <taxon>Insecta</taxon>
        <taxon>Pterygota</taxon>
        <taxon>Neoptera</taxon>
        <taxon>Endopterygota</taxon>
        <taxon>Diptera</taxon>
        <taxon>Nematocera</taxon>
        <taxon>Chironomoidea</taxon>
        <taxon>Chironomidae</taxon>
        <taxon>Clunio</taxon>
    </lineage>
</organism>
<keyword evidence="2" id="KW-1185">Reference proteome</keyword>
<evidence type="ECO:0000313" key="1">
    <source>
        <dbReference type="EMBL" id="CRK88075.1"/>
    </source>
</evidence>
<evidence type="ECO:0000313" key="2">
    <source>
        <dbReference type="Proteomes" id="UP000183832"/>
    </source>
</evidence>